<evidence type="ECO:0000313" key="8">
    <source>
        <dbReference type="EMBL" id="EEH14232.1"/>
    </source>
</evidence>
<feature type="chain" id="PRO_5002898159" evidence="6">
    <location>
        <begin position="38"/>
        <end position="545"/>
    </location>
</feature>
<organism evidence="8 9">
    <name type="scientific">Brucella ceti str. Cudo</name>
    <dbReference type="NCBI Taxonomy" id="595497"/>
    <lineage>
        <taxon>Bacteria</taxon>
        <taxon>Pseudomonadati</taxon>
        <taxon>Pseudomonadota</taxon>
        <taxon>Alphaproteobacteria</taxon>
        <taxon>Hyphomicrobiales</taxon>
        <taxon>Brucellaceae</taxon>
        <taxon>Brucella/Ochrobactrum group</taxon>
        <taxon>Brucella</taxon>
    </lineage>
</organism>
<dbReference type="EMBL" id="ACJD01000004">
    <property type="protein sequence ID" value="EEH14232.1"/>
    <property type="molecule type" value="Genomic_DNA"/>
</dbReference>
<dbReference type="InterPro" id="IPR000914">
    <property type="entry name" value="SBP_5_dom"/>
</dbReference>
<dbReference type="Proteomes" id="UP000003678">
    <property type="component" value="Unassembled WGS sequence"/>
</dbReference>
<dbReference type="PROSITE" id="PS01040">
    <property type="entry name" value="SBP_BACTERIAL_5"/>
    <property type="match status" value="1"/>
</dbReference>
<keyword evidence="4 6" id="KW-0732">Signal</keyword>
<dbReference type="AlphaFoldDB" id="C0G7K5"/>
<evidence type="ECO:0000259" key="7">
    <source>
        <dbReference type="Pfam" id="PF00496"/>
    </source>
</evidence>
<evidence type="ECO:0000256" key="1">
    <source>
        <dbReference type="ARBA" id="ARBA00004418"/>
    </source>
</evidence>
<comment type="caution">
    <text evidence="8">The sequence shown here is derived from an EMBL/GenBank/DDBJ whole genome shotgun (WGS) entry which is preliminary data.</text>
</comment>
<dbReference type="FunFam" id="3.90.76.10:FF:000002">
    <property type="entry name" value="Dipeptide ABC transporter, substrate-binding protein"/>
    <property type="match status" value="1"/>
</dbReference>
<protein>
    <submittedName>
        <fullName evidence="8">Extracellular solute-binding protein</fullName>
    </submittedName>
</protein>
<comment type="subcellular location">
    <subcellularLocation>
        <location evidence="1">Periplasm</location>
    </subcellularLocation>
</comment>
<dbReference type="InterPro" id="IPR030678">
    <property type="entry name" value="Peptide/Ni-bd"/>
</dbReference>
<dbReference type="Gene3D" id="3.90.76.10">
    <property type="entry name" value="Dipeptide-binding Protein, Domain 1"/>
    <property type="match status" value="1"/>
</dbReference>
<dbReference type="GO" id="GO:0042938">
    <property type="term" value="P:dipeptide transport"/>
    <property type="evidence" value="ECO:0007669"/>
    <property type="project" value="TreeGrafter"/>
</dbReference>
<dbReference type="PANTHER" id="PTHR30290:SF38">
    <property type="entry name" value="D,D-DIPEPTIDE-BINDING PERIPLASMIC PROTEIN DDPA-RELATED"/>
    <property type="match status" value="1"/>
</dbReference>
<feature type="signal peptide" evidence="6">
    <location>
        <begin position="1"/>
        <end position="37"/>
    </location>
</feature>
<gene>
    <name evidence="8" type="ORF">BCETI_4000161</name>
</gene>
<dbReference type="GO" id="GO:0043190">
    <property type="term" value="C:ATP-binding cassette (ABC) transporter complex"/>
    <property type="evidence" value="ECO:0007669"/>
    <property type="project" value="InterPro"/>
</dbReference>
<comment type="similarity">
    <text evidence="2">Belongs to the bacterial solute-binding protein 5 family.</text>
</comment>
<dbReference type="PIRSF" id="PIRSF002741">
    <property type="entry name" value="MppA"/>
    <property type="match status" value="1"/>
</dbReference>
<evidence type="ECO:0000256" key="4">
    <source>
        <dbReference type="ARBA" id="ARBA00022729"/>
    </source>
</evidence>
<accession>C0G7K5</accession>
<evidence type="ECO:0000256" key="5">
    <source>
        <dbReference type="ARBA" id="ARBA00022764"/>
    </source>
</evidence>
<dbReference type="Gene3D" id="3.40.190.10">
    <property type="entry name" value="Periplasmic binding protein-like II"/>
    <property type="match status" value="1"/>
</dbReference>
<evidence type="ECO:0000256" key="2">
    <source>
        <dbReference type="ARBA" id="ARBA00005695"/>
    </source>
</evidence>
<dbReference type="CDD" id="cd08493">
    <property type="entry name" value="PBP2_DppA_like"/>
    <property type="match status" value="1"/>
</dbReference>
<dbReference type="PANTHER" id="PTHR30290">
    <property type="entry name" value="PERIPLASMIC BINDING COMPONENT OF ABC TRANSPORTER"/>
    <property type="match status" value="1"/>
</dbReference>
<evidence type="ECO:0000256" key="3">
    <source>
        <dbReference type="ARBA" id="ARBA00022448"/>
    </source>
</evidence>
<dbReference type="SUPFAM" id="SSF53850">
    <property type="entry name" value="Periplasmic binding protein-like II"/>
    <property type="match status" value="1"/>
</dbReference>
<name>C0G7K5_9HYPH</name>
<dbReference type="Pfam" id="PF00496">
    <property type="entry name" value="SBP_bac_5"/>
    <property type="match status" value="1"/>
</dbReference>
<dbReference type="Gene3D" id="3.10.105.10">
    <property type="entry name" value="Dipeptide-binding Protein, Domain 3"/>
    <property type="match status" value="1"/>
</dbReference>
<keyword evidence="3" id="KW-0813">Transport</keyword>
<sequence length="545" mass="60693">MGCARQAFPWRRTIMKFYQKLLAATALVALMSGAASAKTFVYCSPASPEGFDPAAYTGGDTFDASAHPVYNRLAEFENGTTKVVPGLAESWDVSDDGLEYTFHLRKGVKFHSSDHFTPTRDFNADDVIFSFDRMRNKDNPWYQYTAGITYEYFDSMEMGTLIKDLVKVDDYTVKFVLNRPEAPFLANISMPFASIISKEYTDKLAADGKKDDLNQYPVGTGPFQFVAYQKDAVVRFKANDDYWGGRPKIDDLVFAITTDPAVRAQKLKAGECQLMSYPAPADIKGLQADPNLKVDEQAGLNVAYLAYNTLKAPFDKPEVRKALNQAINKKAIIDAVFQGQGQVAKNPIPPTMQSYNEEVVDDKYDPEAAKKALEAAGVKDLSMKIWAMPVSRPYMPNARRTAELMQADLAKVGVKADIVSMEWGEYLKKSSEKDRDGAVIMGWTGDNGDPDNFLGTLLGCAGLGNNNRAQWCYKPFEDLIQKAKTSTSQEERTKLYEEAQAVFKEQAPWDTIAHSTVFVPMSAKVTGFKQSPLGDYRFEEVDISE</sequence>
<proteinExistence type="inferred from homology"/>
<dbReference type="GO" id="GO:0030288">
    <property type="term" value="C:outer membrane-bounded periplasmic space"/>
    <property type="evidence" value="ECO:0007669"/>
    <property type="project" value="TreeGrafter"/>
</dbReference>
<reference evidence="8 9" key="1">
    <citation type="submission" date="2009-03" db="EMBL/GenBank/DDBJ databases">
        <authorList>
            <person name="Setubal J.C."/>
            <person name="Boyle S."/>
            <person name="Crasta O.R."/>
            <person name="Gillespie J.J."/>
            <person name="Kenyon R.W."/>
            <person name="Lu J."/>
            <person name="Mane S."/>
            <person name="Nagrani S."/>
            <person name="Shallom J.M."/>
            <person name="Shallom S."/>
            <person name="Shukla M."/>
            <person name="Snyder E.E."/>
            <person name="Sobral B.W."/>
            <person name="Wattam A.R."/>
            <person name="Will R."/>
            <person name="Williams K."/>
            <person name="Yoo H."/>
            <person name="Bruce D.H."/>
            <person name="Detter C."/>
            <person name="Munk C."/>
            <person name="Brettin T.S."/>
            <person name="Ficht T."/>
        </authorList>
    </citation>
    <scope>NUCLEOTIDE SEQUENCE [LARGE SCALE GENOMIC DNA]</scope>
    <source>
        <strain evidence="8 9">Cudo</strain>
    </source>
</reference>
<evidence type="ECO:0000256" key="6">
    <source>
        <dbReference type="SAM" id="SignalP"/>
    </source>
</evidence>
<keyword evidence="5" id="KW-0574">Periplasm</keyword>
<dbReference type="GO" id="GO:1904680">
    <property type="term" value="F:peptide transmembrane transporter activity"/>
    <property type="evidence" value="ECO:0007669"/>
    <property type="project" value="TreeGrafter"/>
</dbReference>
<evidence type="ECO:0000313" key="9">
    <source>
        <dbReference type="Proteomes" id="UP000003678"/>
    </source>
</evidence>
<dbReference type="InterPro" id="IPR039424">
    <property type="entry name" value="SBP_5"/>
</dbReference>
<dbReference type="FunFam" id="3.40.190.10:FF:000036">
    <property type="entry name" value="Dipeptide ABC transporter, substrate-binding protein"/>
    <property type="match status" value="1"/>
</dbReference>
<dbReference type="InterPro" id="IPR023765">
    <property type="entry name" value="SBP_5_CS"/>
</dbReference>
<feature type="domain" description="Solute-binding protein family 5" evidence="7">
    <location>
        <begin position="82"/>
        <end position="463"/>
    </location>
</feature>